<dbReference type="Gene3D" id="3.30.40.10">
    <property type="entry name" value="Zinc/RING finger domain, C3HC4 (zinc finger)"/>
    <property type="match status" value="1"/>
</dbReference>
<dbReference type="Pfam" id="PF25243">
    <property type="entry name" value="WAV3_C"/>
    <property type="match status" value="1"/>
</dbReference>
<dbReference type="EMBL" id="JASCZI010090911">
    <property type="protein sequence ID" value="MED6147730.1"/>
    <property type="molecule type" value="Genomic_DNA"/>
</dbReference>
<name>A0ABU6TGV3_9FABA</name>
<proteinExistence type="predicted"/>
<sequence length="638" mass="70070">MVTGWRKAFCTSMPKHTHPNGNAFTHTSSLTFYSNPSTAHSDSDSYSPKLHCRTTSSLPNSPNNNTTLTPSTFSHLLKSTLRLSKNRCGICTQGIKAGQGTAIFTAECAHTFHFPCIAAHVKIRQDLTCPVCSVTWKQLTVTDENTPPHHNQNDKTTPSFKLYNDDEPLASPTSVSAFVPIPESEEENEDQDNQQPTQFPGFHVSPYSPLKTRRTVEVCFSPEAAIVASNRSYDTYVAVLKVKAPACDSPPPRQPLDLVAVIDVGGATSAEELRTLKRAMRVMISSLGSTDRLSVVAFSGGSKRLFPLRRMAGKGQRAARRVVNALAAVERSHGGATARNDALKKAAKVLEDRREKNPVGKIVLISNERDDRLLSATRFSHLEIHDGNGICLQDSALAQRVGNVLNLTALDLKLELRVSSRSAPTEISAVYSLSPVVVVLSPDSVVIGDINAEEERELLVEFKVPAGTTVRGTYRHVISVRCSHRDPFTHELVHSKERAVRVPCPHAVGSSDPAIQRLRSLHISSRAVAESRRLSAKNDVAGAVQLLSSARAMLIQPSREANCAKDNEFLKWLEAEQGQLNRQMRSQKSSANNCLEEKLEPFTPTSAWRAAERLAKLAKMRKSLNRVSDLHGFENARF</sequence>
<dbReference type="PROSITE" id="PS50089">
    <property type="entry name" value="ZF_RING_2"/>
    <property type="match status" value="1"/>
</dbReference>
<dbReference type="InterPro" id="IPR001841">
    <property type="entry name" value="Znf_RING"/>
</dbReference>
<evidence type="ECO:0000313" key="6">
    <source>
        <dbReference type="Proteomes" id="UP001341840"/>
    </source>
</evidence>
<feature type="compositionally biased region" description="Polar residues" evidence="2">
    <location>
        <begin position="142"/>
        <end position="159"/>
    </location>
</feature>
<feature type="domain" description="VWFA" evidence="4">
    <location>
        <begin position="257"/>
        <end position="365"/>
    </location>
</feature>
<feature type="region of interest" description="Disordered" evidence="2">
    <location>
        <begin position="183"/>
        <end position="204"/>
    </location>
</feature>
<accession>A0ABU6TGV3</accession>
<dbReference type="InterPro" id="IPR002035">
    <property type="entry name" value="VWF_A"/>
</dbReference>
<keyword evidence="1" id="KW-0863">Zinc-finger</keyword>
<keyword evidence="1" id="KW-0862">Zinc</keyword>
<protein>
    <submittedName>
        <fullName evidence="5">Uncharacterized protein</fullName>
    </submittedName>
</protein>
<feature type="domain" description="RING-type" evidence="3">
    <location>
        <begin position="88"/>
        <end position="133"/>
    </location>
</feature>
<evidence type="ECO:0000259" key="4">
    <source>
        <dbReference type="PROSITE" id="PS50234"/>
    </source>
</evidence>
<organism evidence="5 6">
    <name type="scientific">Stylosanthes scabra</name>
    <dbReference type="NCBI Taxonomy" id="79078"/>
    <lineage>
        <taxon>Eukaryota</taxon>
        <taxon>Viridiplantae</taxon>
        <taxon>Streptophyta</taxon>
        <taxon>Embryophyta</taxon>
        <taxon>Tracheophyta</taxon>
        <taxon>Spermatophyta</taxon>
        <taxon>Magnoliopsida</taxon>
        <taxon>eudicotyledons</taxon>
        <taxon>Gunneridae</taxon>
        <taxon>Pentapetalae</taxon>
        <taxon>rosids</taxon>
        <taxon>fabids</taxon>
        <taxon>Fabales</taxon>
        <taxon>Fabaceae</taxon>
        <taxon>Papilionoideae</taxon>
        <taxon>50 kb inversion clade</taxon>
        <taxon>dalbergioids sensu lato</taxon>
        <taxon>Dalbergieae</taxon>
        <taxon>Pterocarpus clade</taxon>
        <taxon>Stylosanthes</taxon>
    </lineage>
</organism>
<dbReference type="Pfam" id="PF13519">
    <property type="entry name" value="VWA_2"/>
    <property type="match status" value="1"/>
</dbReference>
<evidence type="ECO:0000256" key="1">
    <source>
        <dbReference type="PROSITE-ProRule" id="PRU00175"/>
    </source>
</evidence>
<dbReference type="SUPFAM" id="SSF53300">
    <property type="entry name" value="vWA-like"/>
    <property type="match status" value="1"/>
</dbReference>
<dbReference type="Proteomes" id="UP001341840">
    <property type="component" value="Unassembled WGS sequence"/>
</dbReference>
<dbReference type="InterPro" id="IPR057427">
    <property type="entry name" value="WAV3_C"/>
</dbReference>
<gene>
    <name evidence="5" type="ORF">PIB30_046479</name>
</gene>
<dbReference type="Pfam" id="PF13639">
    <property type="entry name" value="zf-RING_2"/>
    <property type="match status" value="1"/>
</dbReference>
<dbReference type="PANTHER" id="PTHR10579:SF120">
    <property type="entry name" value="CHROMATIN REGULATOR PHD FAMILY-RELATED"/>
    <property type="match status" value="1"/>
</dbReference>
<dbReference type="PANTHER" id="PTHR10579">
    <property type="entry name" value="CALCIUM-ACTIVATED CHLORIDE CHANNEL REGULATOR"/>
    <property type="match status" value="1"/>
</dbReference>
<dbReference type="SMART" id="SM00184">
    <property type="entry name" value="RING"/>
    <property type="match status" value="1"/>
</dbReference>
<dbReference type="InterPro" id="IPR036465">
    <property type="entry name" value="vWFA_dom_sf"/>
</dbReference>
<dbReference type="InterPro" id="IPR051266">
    <property type="entry name" value="CLCR"/>
</dbReference>
<feature type="region of interest" description="Disordered" evidence="2">
    <location>
        <begin position="142"/>
        <end position="166"/>
    </location>
</feature>
<dbReference type="SUPFAM" id="SSF57850">
    <property type="entry name" value="RING/U-box"/>
    <property type="match status" value="1"/>
</dbReference>
<dbReference type="Gene3D" id="3.40.50.410">
    <property type="entry name" value="von Willebrand factor, type A domain"/>
    <property type="match status" value="1"/>
</dbReference>
<evidence type="ECO:0000313" key="5">
    <source>
        <dbReference type="EMBL" id="MED6147730.1"/>
    </source>
</evidence>
<comment type="caution">
    <text evidence="5">The sequence shown here is derived from an EMBL/GenBank/DDBJ whole genome shotgun (WGS) entry which is preliminary data.</text>
</comment>
<dbReference type="SMART" id="SM00327">
    <property type="entry name" value="VWA"/>
    <property type="match status" value="1"/>
</dbReference>
<keyword evidence="6" id="KW-1185">Reference proteome</keyword>
<evidence type="ECO:0000256" key="2">
    <source>
        <dbReference type="SAM" id="MobiDB-lite"/>
    </source>
</evidence>
<keyword evidence="1" id="KW-0479">Metal-binding</keyword>
<dbReference type="InterPro" id="IPR013083">
    <property type="entry name" value="Znf_RING/FYVE/PHD"/>
</dbReference>
<feature type="compositionally biased region" description="Acidic residues" evidence="2">
    <location>
        <begin position="183"/>
        <end position="192"/>
    </location>
</feature>
<evidence type="ECO:0000259" key="3">
    <source>
        <dbReference type="PROSITE" id="PS50089"/>
    </source>
</evidence>
<reference evidence="5 6" key="1">
    <citation type="journal article" date="2023" name="Plants (Basel)">
        <title>Bridging the Gap: Combining Genomics and Transcriptomics Approaches to Understand Stylosanthes scabra, an Orphan Legume from the Brazilian Caatinga.</title>
        <authorList>
            <person name="Ferreira-Neto J.R.C."/>
            <person name="da Silva M.D."/>
            <person name="Binneck E."/>
            <person name="de Melo N.F."/>
            <person name="da Silva R.H."/>
            <person name="de Melo A.L.T.M."/>
            <person name="Pandolfi V."/>
            <person name="Bustamante F.O."/>
            <person name="Brasileiro-Vidal A.C."/>
            <person name="Benko-Iseppon A.M."/>
        </authorList>
    </citation>
    <scope>NUCLEOTIDE SEQUENCE [LARGE SCALE GENOMIC DNA]</scope>
    <source>
        <tissue evidence="5">Leaves</tissue>
    </source>
</reference>
<dbReference type="PROSITE" id="PS50234">
    <property type="entry name" value="VWFA"/>
    <property type="match status" value="1"/>
</dbReference>